<dbReference type="Pfam" id="PF02408">
    <property type="entry name" value="CUB_2"/>
    <property type="match status" value="1"/>
</dbReference>
<dbReference type="InterPro" id="IPR056013">
    <property type="entry name" value="DUF7591"/>
</dbReference>
<evidence type="ECO:0000313" key="6">
    <source>
        <dbReference type="Proteomes" id="UP000001940"/>
    </source>
</evidence>
<dbReference type="WormBase" id="ZK896.1">
    <property type="protein sequence ID" value="CE40434"/>
    <property type="gene ID" value="WBGene00014132"/>
</dbReference>
<dbReference type="UCSC" id="ZK896.1">
    <property type="organism name" value="c. elegans"/>
</dbReference>
<feature type="domain" description="DUF7591" evidence="3">
    <location>
        <begin position="247"/>
        <end position="344"/>
    </location>
</feature>
<dbReference type="CTD" id="191449"/>
<dbReference type="InterPro" id="IPR003366">
    <property type="entry name" value="CUB-like_dom"/>
</dbReference>
<dbReference type="PANTHER" id="PTHR47920:SF1">
    <property type="entry name" value="CUB-LIKE DOMAIN-CONTAINING PROTEIN"/>
    <property type="match status" value="1"/>
</dbReference>
<feature type="signal peptide" evidence="1">
    <location>
        <begin position="1"/>
        <end position="21"/>
    </location>
</feature>
<dbReference type="HOGENOM" id="CLU_025754_1_0_1"/>
<evidence type="ECO:0000259" key="3">
    <source>
        <dbReference type="Pfam" id="PF24511"/>
    </source>
</evidence>
<dbReference type="AGR" id="WB:WBGene00014132"/>
<dbReference type="STRING" id="6239.ZK896.1.1"/>
<dbReference type="Proteomes" id="UP000001940">
    <property type="component" value="Chromosome IV"/>
</dbReference>
<dbReference type="RefSeq" id="NP_502452.2">
    <property type="nucleotide sequence ID" value="NM_070051.2"/>
</dbReference>
<protein>
    <submittedName>
        <fullName evidence="5">CUB-like domain-containing protein</fullName>
    </submittedName>
</protein>
<dbReference type="PhylomeDB" id="O02341"/>
<dbReference type="AlphaFoldDB" id="O02341"/>
<feature type="domain" description="CUB-like" evidence="2">
    <location>
        <begin position="24"/>
        <end position="135"/>
    </location>
</feature>
<dbReference type="eggNOG" id="ENOG502TGXF">
    <property type="taxonomic scope" value="Eukaryota"/>
</dbReference>
<evidence type="ECO:0000256" key="1">
    <source>
        <dbReference type="SAM" id="SignalP"/>
    </source>
</evidence>
<dbReference type="EMBL" id="BX284604">
    <property type="protein sequence ID" value="CAB05322.2"/>
    <property type="molecule type" value="Genomic_DNA"/>
</dbReference>
<dbReference type="PIR" id="T28079">
    <property type="entry name" value="T28079"/>
</dbReference>
<evidence type="ECO:0000313" key="7">
    <source>
        <dbReference type="WormBase" id="ZK896.1"/>
    </source>
</evidence>
<dbReference type="Pfam" id="PF24512">
    <property type="entry name" value="DUF7592"/>
    <property type="match status" value="1"/>
</dbReference>
<keyword evidence="1" id="KW-0732">Signal</keyword>
<dbReference type="KEGG" id="cel:CELE_ZK896.1"/>
<evidence type="ECO:0000313" key="5">
    <source>
        <dbReference type="EMBL" id="CAB05322.2"/>
    </source>
</evidence>
<dbReference type="Bgee" id="WBGene00014132">
    <property type="expression patterns" value="Expressed in adult organism and 1 other cell type or tissue"/>
</dbReference>
<name>O02341_CAEEL</name>
<dbReference type="OrthoDB" id="5834179at2759"/>
<dbReference type="GeneID" id="191449"/>
<sequence length="479" mass="52372">MNMTIFIVFVICLSCVSLSLGTETCPPLTTIKPPDDIQKSLFYPSNWNDDLPTPNFAAGQKCSFKVIVPNRMFAQVFLTVSVDSTSSFTVTDSANYTTQITSAKKELFFWMDPSATLSLQANHVAVFGMKITWNTIGPVVPQIRTVHAKSPPLALNAMSSTNPIVVKSDTHVSFLPIPQNYNYLDPILRSVQVYDGPTIDSTHLGTLYQAIASNNSLVSSGKYLTFYSLSWYYSVRNIVILQDYSDIQNYASYQAFTCHNSCGVSLDASKGTAAVLLFNSLSFVNQLSMSDNNSTLSVYTNSISDDNKLSDYSYSNSQTNIPQKFVGNYTIFVLDKGQANLSLKTYTPNNAWWSYVFYGQRGFFASPNFGTSDSDQNLCDAVSINGKHPAKITYTVDRSAIVGPAVLTVSIGGNITIYDVTNLPGPDPISAIGMSIAVNYESNGVISTGAFVSFEFQKSATSNGILFTIVLTICMAIFF</sequence>
<accession>O02341</accession>
<dbReference type="Pfam" id="PF24511">
    <property type="entry name" value="DUF7591"/>
    <property type="match status" value="1"/>
</dbReference>
<dbReference type="InterPro" id="IPR056014">
    <property type="entry name" value="DUF7592"/>
</dbReference>
<dbReference type="PANTHER" id="PTHR47920">
    <property type="entry name" value="PROTEIN CBG13378-RELATED"/>
    <property type="match status" value="1"/>
</dbReference>
<feature type="domain" description="DUF7592" evidence="4">
    <location>
        <begin position="152"/>
        <end position="229"/>
    </location>
</feature>
<proteinExistence type="predicted"/>
<gene>
    <name evidence="5" type="ORF">CELE_ZK896.1</name>
    <name evidence="5 7" type="ORF">ZK896.1</name>
</gene>
<organism evidence="5 6">
    <name type="scientific">Caenorhabditis elegans</name>
    <dbReference type="NCBI Taxonomy" id="6239"/>
    <lineage>
        <taxon>Eukaryota</taxon>
        <taxon>Metazoa</taxon>
        <taxon>Ecdysozoa</taxon>
        <taxon>Nematoda</taxon>
        <taxon>Chromadorea</taxon>
        <taxon>Rhabditida</taxon>
        <taxon>Rhabditina</taxon>
        <taxon>Rhabditomorpha</taxon>
        <taxon>Rhabditoidea</taxon>
        <taxon>Rhabditidae</taxon>
        <taxon>Peloderinae</taxon>
        <taxon>Caenorhabditis</taxon>
    </lineage>
</organism>
<keyword evidence="6" id="KW-1185">Reference proteome</keyword>
<evidence type="ECO:0000259" key="2">
    <source>
        <dbReference type="Pfam" id="PF02408"/>
    </source>
</evidence>
<feature type="chain" id="PRO_5004156713" evidence="1">
    <location>
        <begin position="22"/>
        <end position="479"/>
    </location>
</feature>
<reference evidence="5 6" key="1">
    <citation type="journal article" date="1998" name="Science">
        <title>Genome sequence of the nematode C. elegans: a platform for investigating biology.</title>
        <authorList>
            <consortium name="The C. elegans sequencing consortium"/>
            <person name="Sulson J.E."/>
            <person name="Waterston R."/>
        </authorList>
    </citation>
    <scope>NUCLEOTIDE SEQUENCE [LARGE SCALE GENOMIC DNA]</scope>
    <source>
        <strain evidence="5 6">Bristol N2</strain>
    </source>
</reference>
<dbReference type="PaxDb" id="6239-ZK896.1"/>
<dbReference type="InParanoid" id="O02341"/>
<evidence type="ECO:0000259" key="4">
    <source>
        <dbReference type="Pfam" id="PF24512"/>
    </source>
</evidence>
<dbReference type="PeptideAtlas" id="O02341"/>